<keyword evidence="1 8" id="KW-0813">Transport</keyword>
<keyword evidence="8" id="KW-0999">Mitochondrion inner membrane</keyword>
<dbReference type="InterPro" id="IPR004217">
    <property type="entry name" value="Tim10-like"/>
</dbReference>
<evidence type="ECO:0000256" key="4">
    <source>
        <dbReference type="ARBA" id="ARBA00022927"/>
    </source>
</evidence>
<dbReference type="PANTHER" id="PTHR13172">
    <property type="entry name" value="MITOCHONDRIAL IMPORT INNER MEMBRANE TRANSLOCASE SUBUNIT TIM9B"/>
    <property type="match status" value="1"/>
</dbReference>
<dbReference type="InterPro" id="IPR035427">
    <property type="entry name" value="Tim10-like_dom_sf"/>
</dbReference>
<evidence type="ECO:0000313" key="11">
    <source>
        <dbReference type="Proteomes" id="UP000215902"/>
    </source>
</evidence>
<dbReference type="SUPFAM" id="SSF144122">
    <property type="entry name" value="Tim10-like"/>
    <property type="match status" value="1"/>
</dbReference>
<comment type="caution">
    <text evidence="10">The sequence shown here is derived from an EMBL/GenBank/DDBJ whole genome shotgun (WGS) entry which is preliminary data.</text>
</comment>
<evidence type="ECO:0000256" key="6">
    <source>
        <dbReference type="ARBA" id="ARBA00023128"/>
    </source>
</evidence>
<evidence type="ECO:0000256" key="7">
    <source>
        <dbReference type="ARBA" id="ARBA00023157"/>
    </source>
</evidence>
<dbReference type="InterPro" id="IPR050673">
    <property type="entry name" value="Mito_inner_translocase_sub"/>
</dbReference>
<dbReference type="GO" id="GO:0046872">
    <property type="term" value="F:metal ion binding"/>
    <property type="evidence" value="ECO:0007669"/>
    <property type="project" value="UniProtKB-KW"/>
</dbReference>
<keyword evidence="2" id="KW-0479">Metal-binding</keyword>
<comment type="similarity">
    <text evidence="8">Belongs to the small Tim family.</text>
</comment>
<dbReference type="OrthoDB" id="1551503at2759"/>
<sequence>NTTMDEIEAALQTASMREFLTHYNQMVQSCFSRCVHTLWDRRLTDSELSCSNNCIATLIASQGRISQAYLTASGKTFARQPASGAEDSAGTSS</sequence>
<evidence type="ECO:0000259" key="9">
    <source>
        <dbReference type="Pfam" id="PF02953"/>
    </source>
</evidence>
<feature type="non-terminal residue" evidence="10">
    <location>
        <position position="1"/>
    </location>
</feature>
<keyword evidence="8" id="KW-0143">Chaperone</keyword>
<keyword evidence="8" id="KW-0472">Membrane</keyword>
<evidence type="ECO:0000256" key="2">
    <source>
        <dbReference type="ARBA" id="ARBA00022723"/>
    </source>
</evidence>
<reference evidence="10 11" key="1">
    <citation type="submission" date="2017-06" db="EMBL/GenBank/DDBJ databases">
        <title>A platform for efficient transgenesis in Macrostomum lignano, a flatworm model organism for stem cell research.</title>
        <authorList>
            <person name="Berezikov E."/>
        </authorList>
    </citation>
    <scope>NUCLEOTIDE SEQUENCE [LARGE SCALE GENOMIC DNA]</scope>
    <source>
        <strain evidence="10">DV1</strain>
        <tissue evidence="10">Whole organism</tissue>
    </source>
</reference>
<dbReference type="Gene3D" id="1.10.287.810">
    <property type="entry name" value="Mitochondrial import inner membrane translocase subunit tim13 like domains"/>
    <property type="match status" value="1"/>
</dbReference>
<comment type="domain">
    <text evidence="8">The twin CX3C motif contains 4 conserved Cys residues that form 2 disulfide bonds in the mitochondrial intermembrane space.</text>
</comment>
<keyword evidence="5 8" id="KW-0811">Translocation</keyword>
<keyword evidence="11" id="KW-1185">Reference proteome</keyword>
<organism evidence="10 11">
    <name type="scientific">Macrostomum lignano</name>
    <dbReference type="NCBI Taxonomy" id="282301"/>
    <lineage>
        <taxon>Eukaryota</taxon>
        <taxon>Metazoa</taxon>
        <taxon>Spiralia</taxon>
        <taxon>Lophotrochozoa</taxon>
        <taxon>Platyhelminthes</taxon>
        <taxon>Rhabditophora</taxon>
        <taxon>Macrostomorpha</taxon>
        <taxon>Macrostomida</taxon>
        <taxon>Macrostomidae</taxon>
        <taxon>Macrostomum</taxon>
    </lineage>
</organism>
<proteinExistence type="inferred from homology"/>
<dbReference type="AlphaFoldDB" id="A0A267G6P6"/>
<evidence type="ECO:0000256" key="3">
    <source>
        <dbReference type="ARBA" id="ARBA00022833"/>
    </source>
</evidence>
<gene>
    <name evidence="10" type="ORF">BOX15_Mlig010366g2</name>
</gene>
<comment type="subunit">
    <text evidence="8">Heterohexamer.</text>
</comment>
<evidence type="ECO:0000256" key="5">
    <source>
        <dbReference type="ARBA" id="ARBA00023010"/>
    </source>
</evidence>
<dbReference type="GO" id="GO:0015031">
    <property type="term" value="P:protein transport"/>
    <property type="evidence" value="ECO:0007669"/>
    <property type="project" value="UniProtKB-KW"/>
</dbReference>
<dbReference type="EMBL" id="NIVC01000517">
    <property type="protein sequence ID" value="PAA81691.1"/>
    <property type="molecule type" value="Genomic_DNA"/>
</dbReference>
<dbReference type="Proteomes" id="UP000215902">
    <property type="component" value="Unassembled WGS sequence"/>
</dbReference>
<evidence type="ECO:0000313" key="10">
    <source>
        <dbReference type="EMBL" id="PAA81691.1"/>
    </source>
</evidence>
<feature type="domain" description="Tim10-like" evidence="9">
    <location>
        <begin position="11"/>
        <end position="69"/>
    </location>
</feature>
<comment type="function">
    <text evidence="8">Mitochondrial intermembrane chaperone that participates in the import and insertion of some multi-pass transmembrane proteins into the mitochondrial inner membrane. Also required for the transfer of beta-barrel precursors from the TOM complex to the sorting and assembly machinery (SAM complex) of the outer membrane. Acts as a chaperone-like protein that protects the hydrophobic precursors from aggregation and guide them through the mitochondrial intermembrane space.</text>
</comment>
<keyword evidence="3" id="KW-0862">Zinc</keyword>
<name>A0A267G6P6_9PLAT</name>
<comment type="subcellular location">
    <subcellularLocation>
        <location evidence="8">Mitochondrion inner membrane</location>
        <topology evidence="8">Peripheral membrane protein</topology>
        <orientation evidence="8">Intermembrane side</orientation>
    </subcellularLocation>
</comment>
<protein>
    <recommendedName>
        <fullName evidence="8">Mitochondrial import inner membrane translocase subunit</fullName>
    </recommendedName>
</protein>
<keyword evidence="6 8" id="KW-0496">Mitochondrion</keyword>
<dbReference type="Pfam" id="PF02953">
    <property type="entry name" value="zf-Tim10_DDP"/>
    <property type="match status" value="1"/>
</dbReference>
<dbReference type="GO" id="GO:0005743">
    <property type="term" value="C:mitochondrial inner membrane"/>
    <property type="evidence" value="ECO:0007669"/>
    <property type="project" value="UniProtKB-SubCell"/>
</dbReference>
<keyword evidence="4 8" id="KW-0653">Protein transport</keyword>
<dbReference type="STRING" id="282301.A0A267G6P6"/>
<evidence type="ECO:0000256" key="8">
    <source>
        <dbReference type="RuleBase" id="RU367043"/>
    </source>
</evidence>
<accession>A0A267G6P6</accession>
<evidence type="ECO:0000256" key="1">
    <source>
        <dbReference type="ARBA" id="ARBA00022448"/>
    </source>
</evidence>
<keyword evidence="7 8" id="KW-1015">Disulfide bond</keyword>